<dbReference type="EMBL" id="KL197739">
    <property type="protein sequence ID" value="KDQ52554.1"/>
    <property type="molecule type" value="Genomic_DNA"/>
</dbReference>
<name>A0A067PCS6_9AGAM</name>
<dbReference type="HOGENOM" id="CLU_154975_0_0_1"/>
<accession>A0A067PCS6</accession>
<evidence type="ECO:0000313" key="2">
    <source>
        <dbReference type="EMBL" id="KDQ52554.1"/>
    </source>
</evidence>
<feature type="domain" description="Transcription regulator Rua1 C-terminal" evidence="1">
    <location>
        <begin position="1"/>
        <end position="83"/>
    </location>
</feature>
<evidence type="ECO:0000259" key="1">
    <source>
        <dbReference type="Pfam" id="PF14616"/>
    </source>
</evidence>
<evidence type="ECO:0000313" key="3">
    <source>
        <dbReference type="Proteomes" id="UP000027265"/>
    </source>
</evidence>
<dbReference type="OrthoDB" id="5595379at2759"/>
<organism evidence="2 3">
    <name type="scientific">Jaapia argillacea MUCL 33604</name>
    <dbReference type="NCBI Taxonomy" id="933084"/>
    <lineage>
        <taxon>Eukaryota</taxon>
        <taxon>Fungi</taxon>
        <taxon>Dikarya</taxon>
        <taxon>Basidiomycota</taxon>
        <taxon>Agaricomycotina</taxon>
        <taxon>Agaricomycetes</taxon>
        <taxon>Agaricomycetidae</taxon>
        <taxon>Jaapiales</taxon>
        <taxon>Jaapiaceae</taxon>
        <taxon>Jaapia</taxon>
    </lineage>
</organism>
<dbReference type="Proteomes" id="UP000027265">
    <property type="component" value="Unassembled WGS sequence"/>
</dbReference>
<dbReference type="PANTHER" id="PTHR28125">
    <property type="entry name" value="MEIOTIC EXPRESSION UP-REGULATED PROTEIN 26"/>
    <property type="match status" value="1"/>
</dbReference>
<dbReference type="InParanoid" id="A0A067PCS6"/>
<protein>
    <recommendedName>
        <fullName evidence="1">Transcription regulator Rua1 C-terminal domain-containing protein</fullName>
    </recommendedName>
</protein>
<dbReference type="PANTHER" id="PTHR28125:SF2">
    <property type="entry name" value="MEIOTIC EXPRESSION UP-REGULATED PROTEIN 26"/>
    <property type="match status" value="1"/>
</dbReference>
<reference evidence="3" key="1">
    <citation type="journal article" date="2014" name="Proc. Natl. Acad. Sci. U.S.A.">
        <title>Extensive sampling of basidiomycete genomes demonstrates inadequacy of the white-rot/brown-rot paradigm for wood decay fungi.</title>
        <authorList>
            <person name="Riley R."/>
            <person name="Salamov A.A."/>
            <person name="Brown D.W."/>
            <person name="Nagy L.G."/>
            <person name="Floudas D."/>
            <person name="Held B.W."/>
            <person name="Levasseur A."/>
            <person name="Lombard V."/>
            <person name="Morin E."/>
            <person name="Otillar R."/>
            <person name="Lindquist E.A."/>
            <person name="Sun H."/>
            <person name="LaButti K.M."/>
            <person name="Schmutz J."/>
            <person name="Jabbour D."/>
            <person name="Luo H."/>
            <person name="Baker S.E."/>
            <person name="Pisabarro A.G."/>
            <person name="Walton J.D."/>
            <person name="Blanchette R.A."/>
            <person name="Henrissat B."/>
            <person name="Martin F."/>
            <person name="Cullen D."/>
            <person name="Hibbett D.S."/>
            <person name="Grigoriev I.V."/>
        </authorList>
    </citation>
    <scope>NUCLEOTIDE SEQUENCE [LARGE SCALE GENOMIC DNA]</scope>
    <source>
        <strain evidence="3">MUCL 33604</strain>
    </source>
</reference>
<dbReference type="AlphaFoldDB" id="A0A067PCS6"/>
<keyword evidence="3" id="KW-1185">Reference proteome</keyword>
<sequence>MKTSAFNYHLQYSHGISSVSALPFSPPLVVRVSERLNSGKHERDKIAEGKCHKCKKWIPIEGVKDVDVKTKEIYWWKHAAGCHQGSSLVGERDFYLENDVYKRIKNASV</sequence>
<gene>
    <name evidence="2" type="ORF">JAAARDRAFT_61861</name>
</gene>
<dbReference type="InterPro" id="IPR028012">
    <property type="entry name" value="Rua1_C"/>
</dbReference>
<dbReference type="Pfam" id="PF14616">
    <property type="entry name" value="Rua1_C"/>
    <property type="match status" value="1"/>
</dbReference>
<proteinExistence type="predicted"/>